<reference evidence="3" key="1">
    <citation type="submission" date="2025-08" db="UniProtKB">
        <authorList>
            <consortium name="RefSeq"/>
        </authorList>
    </citation>
    <scope>IDENTIFICATION</scope>
    <source>
        <tissue evidence="3">Leaf</tissue>
    </source>
</reference>
<evidence type="ECO:0000313" key="3">
    <source>
        <dbReference type="RefSeq" id="XP_021283039.1"/>
    </source>
</evidence>
<feature type="region of interest" description="Disordered" evidence="1">
    <location>
        <begin position="1"/>
        <end position="30"/>
    </location>
</feature>
<dbReference type="PANTHER" id="PTHR34188">
    <property type="entry name" value="OS01G0299500 PROTEIN"/>
    <property type="match status" value="1"/>
</dbReference>
<feature type="compositionally biased region" description="Basic and acidic residues" evidence="1">
    <location>
        <begin position="15"/>
        <end position="30"/>
    </location>
</feature>
<dbReference type="OrthoDB" id="1899142at2759"/>
<name>A0A6J1A8J2_9ROSI</name>
<dbReference type="AlphaFoldDB" id="A0A6J1A8J2"/>
<organism evidence="2 3">
    <name type="scientific">Herrania umbratica</name>
    <dbReference type="NCBI Taxonomy" id="108875"/>
    <lineage>
        <taxon>Eukaryota</taxon>
        <taxon>Viridiplantae</taxon>
        <taxon>Streptophyta</taxon>
        <taxon>Embryophyta</taxon>
        <taxon>Tracheophyta</taxon>
        <taxon>Spermatophyta</taxon>
        <taxon>Magnoliopsida</taxon>
        <taxon>eudicotyledons</taxon>
        <taxon>Gunneridae</taxon>
        <taxon>Pentapetalae</taxon>
        <taxon>rosids</taxon>
        <taxon>malvids</taxon>
        <taxon>Malvales</taxon>
        <taxon>Malvaceae</taxon>
        <taxon>Byttnerioideae</taxon>
        <taxon>Herrania</taxon>
    </lineage>
</organism>
<accession>A0A6J1A8J2</accession>
<keyword evidence="2" id="KW-1185">Reference proteome</keyword>
<evidence type="ECO:0000256" key="1">
    <source>
        <dbReference type="SAM" id="MobiDB-lite"/>
    </source>
</evidence>
<proteinExistence type="predicted"/>
<dbReference type="GeneID" id="110415670"/>
<feature type="region of interest" description="Disordered" evidence="1">
    <location>
        <begin position="72"/>
        <end position="109"/>
    </location>
</feature>
<dbReference type="Proteomes" id="UP000504621">
    <property type="component" value="Unplaced"/>
</dbReference>
<gene>
    <name evidence="3" type="primary">LOC110415670</name>
</gene>
<feature type="compositionally biased region" description="Basic residues" evidence="1">
    <location>
        <begin position="87"/>
        <end position="97"/>
    </location>
</feature>
<dbReference type="RefSeq" id="XP_021283039.1">
    <property type="nucleotide sequence ID" value="XM_021427364.1"/>
</dbReference>
<feature type="compositionally biased region" description="Basic and acidic residues" evidence="1">
    <location>
        <begin position="77"/>
        <end position="86"/>
    </location>
</feature>
<protein>
    <submittedName>
        <fullName evidence="3">Uncharacterized protein LOC110415670</fullName>
    </submittedName>
</protein>
<sequence length="155" mass="17302">MDDSRESDLVVDLENGDKTSSDEDEIKEHVLDEEMDWDEVAGRDGSTWRDEGLNIPSKSSFISGEAVKVIDQAGQGSKEKKISGEKKQKRGSKKPTKPPRPPGAPSLVDEADIKLVREICELSRLRRARYERIKALRKMRADKASLSKSILGSHV</sequence>
<evidence type="ECO:0000313" key="2">
    <source>
        <dbReference type="Proteomes" id="UP000504621"/>
    </source>
</evidence>
<dbReference type="PANTHER" id="PTHR34188:SF20">
    <property type="entry name" value="PROTEIN, PUTATIVE-RELATED"/>
    <property type="match status" value="1"/>
</dbReference>